<reference evidence="3 4" key="1">
    <citation type="submission" date="2023-12" db="EMBL/GenBank/DDBJ databases">
        <title>the genome sequence of Hyalangium sp. s54d21.</title>
        <authorList>
            <person name="Zhang X."/>
        </authorList>
    </citation>
    <scope>NUCLEOTIDE SEQUENCE [LARGE SCALE GENOMIC DNA]</scope>
    <source>
        <strain evidence="4">s54d21</strain>
    </source>
</reference>
<dbReference type="PROSITE" id="PS50077">
    <property type="entry name" value="HEAT_REPEAT"/>
    <property type="match status" value="2"/>
</dbReference>
<dbReference type="Gene3D" id="1.25.10.10">
    <property type="entry name" value="Leucine-rich Repeat Variant"/>
    <property type="match status" value="5"/>
</dbReference>
<dbReference type="InterPro" id="IPR011989">
    <property type="entry name" value="ARM-like"/>
</dbReference>
<sequence>MTTDVPTLQEEERYRAVLGLDPAGAGTLESLISALHDESWRVRRAAAEAARRLPAPGEVALRLVSVLGERGETGARNAAAEALVGLGDVALGPLIRLLGHSDPDQRKFAADILGQLGRRGAENALIQALADPDLNVRVSAVEAVGRVGSEVGARALERLLKEEEPLLRLAVLEALTQLQWPPPLPVVVPLLAEGRLRRSAYRVLGLIPQVAATELISRGLGSELRSVREAALGALGTQASVADTPLRAEIDAQARTSLKRLPNAMEFVSQAFEAEDYYVRAGALVAAGALREPTLAVLVAEAAREDRLLREVIRTLSRLGAEAGRELLGRMAELSLPARAAAAQALLEMVDPSYVPALSALLEWAEDDLRAVAVKALGRTQSPDAVAPLVALLDEPALAGAAVRALGVLSGGCREAVIKALEAVMEQRPVPAAVAAYAHAGGTAALPTLRRLARDADPLLRAAALDAAVDVDPAVGLELARGALVDEAAPVRASGARVVGRVGDASAGSLLRRALQDEDIAVRLAAVEALGEIGAAERATDLEAMVRHPDGALAGRAVRALARMGTIRPEVLRQAARHSDAEVVKAALQAGAVSAEGVALAVEMLGHPGWDVRATAARVLGDAGGRESLEAVQAALASEQDALARRALSDAVERLSRR</sequence>
<dbReference type="RefSeq" id="WP_321548662.1">
    <property type="nucleotide sequence ID" value="NZ_JAXIVS010000009.1"/>
</dbReference>
<organism evidence="3 4">
    <name type="scientific">Hyalangium rubrum</name>
    <dbReference type="NCBI Taxonomy" id="3103134"/>
    <lineage>
        <taxon>Bacteria</taxon>
        <taxon>Pseudomonadati</taxon>
        <taxon>Myxococcota</taxon>
        <taxon>Myxococcia</taxon>
        <taxon>Myxococcales</taxon>
        <taxon>Cystobacterineae</taxon>
        <taxon>Archangiaceae</taxon>
        <taxon>Hyalangium</taxon>
    </lineage>
</organism>
<keyword evidence="1" id="KW-0677">Repeat</keyword>
<dbReference type="Pfam" id="PF02985">
    <property type="entry name" value="HEAT"/>
    <property type="match status" value="1"/>
</dbReference>
<accession>A0ABU5H8Y4</accession>
<dbReference type="InterPro" id="IPR000357">
    <property type="entry name" value="HEAT"/>
</dbReference>
<dbReference type="SMART" id="SM00567">
    <property type="entry name" value="EZ_HEAT"/>
    <property type="match status" value="11"/>
</dbReference>
<dbReference type="PANTHER" id="PTHR12697:SF38">
    <property type="entry name" value="PBS LYASE HEAT DOMAIN PROTEIN REPEAT-CONTAINING PROTEIN"/>
    <property type="match status" value="1"/>
</dbReference>
<evidence type="ECO:0000313" key="3">
    <source>
        <dbReference type="EMBL" id="MDY7229943.1"/>
    </source>
</evidence>
<evidence type="ECO:0000256" key="2">
    <source>
        <dbReference type="ARBA" id="ARBA00045876"/>
    </source>
</evidence>
<name>A0ABU5H8Y4_9BACT</name>
<dbReference type="PANTHER" id="PTHR12697">
    <property type="entry name" value="PBS LYASE HEAT-LIKE PROTEIN"/>
    <property type="match status" value="1"/>
</dbReference>
<dbReference type="InterPro" id="IPR004155">
    <property type="entry name" value="PBS_lyase_HEAT"/>
</dbReference>
<keyword evidence="4" id="KW-1185">Reference proteome</keyword>
<dbReference type="Pfam" id="PF13646">
    <property type="entry name" value="HEAT_2"/>
    <property type="match status" value="4"/>
</dbReference>
<protein>
    <submittedName>
        <fullName evidence="3">HEAT repeat domain-containing protein</fullName>
    </submittedName>
</protein>
<comment type="caution">
    <text evidence="3">The sequence shown here is derived from an EMBL/GenBank/DDBJ whole genome shotgun (WGS) entry which is preliminary data.</text>
</comment>
<dbReference type="SUPFAM" id="SSF48371">
    <property type="entry name" value="ARM repeat"/>
    <property type="match status" value="1"/>
</dbReference>
<evidence type="ECO:0000313" key="4">
    <source>
        <dbReference type="Proteomes" id="UP001291309"/>
    </source>
</evidence>
<dbReference type="EMBL" id="JAXIVS010000009">
    <property type="protein sequence ID" value="MDY7229943.1"/>
    <property type="molecule type" value="Genomic_DNA"/>
</dbReference>
<comment type="function">
    <text evidence="2">Catalyzes the hydroxylation of the N(6)-(4-aminobutyl)-L-lysine intermediate produced by deoxyhypusine synthase/DHPS on a critical lysine of the eukaryotic translation initiation factor 5A/eIF-5A. This is the second step of the post-translational modification of that lysine into an unusual amino acid residue named hypusine. Hypusination is unique to mature eIF-5A factor and is essential for its function.</text>
</comment>
<dbReference type="InterPro" id="IPR021133">
    <property type="entry name" value="HEAT_type_2"/>
</dbReference>
<gene>
    <name evidence="3" type="ORF">SYV04_26355</name>
</gene>
<dbReference type="InterPro" id="IPR016024">
    <property type="entry name" value="ARM-type_fold"/>
</dbReference>
<proteinExistence type="predicted"/>
<dbReference type="Proteomes" id="UP001291309">
    <property type="component" value="Unassembled WGS sequence"/>
</dbReference>
<evidence type="ECO:0000256" key="1">
    <source>
        <dbReference type="ARBA" id="ARBA00022737"/>
    </source>
</evidence>